<gene>
    <name evidence="1" type="ORF">AWJ07_07160</name>
</gene>
<proteinExistence type="predicted"/>
<dbReference type="Pfam" id="PF05258">
    <property type="entry name" value="DciA"/>
    <property type="match status" value="1"/>
</dbReference>
<dbReference type="InterPro" id="IPR007922">
    <property type="entry name" value="DciA-like"/>
</dbReference>
<evidence type="ECO:0000313" key="1">
    <source>
        <dbReference type="EMBL" id="KVX00530.1"/>
    </source>
</evidence>
<organism evidence="1">
    <name type="scientific">Shewanella frigidimarina</name>
    <dbReference type="NCBI Taxonomy" id="56812"/>
    <lineage>
        <taxon>Bacteria</taxon>
        <taxon>Pseudomonadati</taxon>
        <taxon>Pseudomonadota</taxon>
        <taxon>Gammaproteobacteria</taxon>
        <taxon>Alteromonadales</taxon>
        <taxon>Shewanellaceae</taxon>
        <taxon>Shewanella</taxon>
    </lineage>
</organism>
<protein>
    <recommendedName>
        <fullName evidence="3">DUF721 domain-containing protein</fullName>
    </recommendedName>
</protein>
<comment type="caution">
    <text evidence="1">The sequence shown here is derived from an EMBL/GenBank/DDBJ whole genome shotgun (WGS) entry which is preliminary data.</text>
</comment>
<dbReference type="OMA" id="NASWMTR"/>
<evidence type="ECO:0000313" key="2">
    <source>
        <dbReference type="Proteomes" id="UP000055702"/>
    </source>
</evidence>
<reference evidence="1 2" key="1">
    <citation type="submission" date="2016-01" db="EMBL/GenBank/DDBJ databases">
        <title>Draft genome of the antarctic isolate Shewanella frigidimarina Ag06-30.</title>
        <authorList>
            <person name="Parmeciano Di Noto G."/>
            <person name="Vazquez S."/>
            <person name="Mac Cormack W."/>
            <person name="Iriarte A."/>
            <person name="Quiroga C."/>
        </authorList>
    </citation>
    <scope>NUCLEOTIDE SEQUENCE [LARGE SCALE GENOMIC DNA]</scope>
    <source>
        <strain evidence="1 2">Ag06-30</strain>
    </source>
</reference>
<dbReference type="GeneID" id="41839157"/>
<sequence length="150" mass="16367">MKKPPQDLSNLVHLSGRLPELAEKAELLNNLNRYVKQTLNGPVAEQLKVANLRQGVLVIETTSAAWAARINFQKQKLLKQLQTDTLPMLTAIEVKVNPGLALAKPQSQPNQNVISTTAAQHIEALAAHVDGSLGEKLKRLAALASRNRQS</sequence>
<dbReference type="RefSeq" id="WP_011639208.1">
    <property type="nucleotide sequence ID" value="NZ_JBBMQR010000005.1"/>
</dbReference>
<dbReference type="Proteomes" id="UP000055702">
    <property type="component" value="Unassembled WGS sequence"/>
</dbReference>
<accession>A0A125BE32</accession>
<evidence type="ECO:0008006" key="3">
    <source>
        <dbReference type="Google" id="ProtNLM"/>
    </source>
</evidence>
<name>A0A125BE32_SHEFR</name>
<dbReference type="EMBL" id="LRDC01000040">
    <property type="protein sequence ID" value="KVX00530.1"/>
    <property type="molecule type" value="Genomic_DNA"/>
</dbReference>
<dbReference type="AlphaFoldDB" id="A0A125BE32"/>